<dbReference type="EMBL" id="JAAWWK010000006">
    <property type="protein sequence ID" value="NKI19101.1"/>
    <property type="molecule type" value="Genomic_DNA"/>
</dbReference>
<feature type="region of interest" description="Disordered" evidence="6">
    <location>
        <begin position="449"/>
        <end position="473"/>
    </location>
</feature>
<keyword evidence="4 7" id="KW-1133">Transmembrane helix</keyword>
<dbReference type="InterPro" id="IPR017039">
    <property type="entry name" value="Virul_fac_BrkB"/>
</dbReference>
<keyword evidence="2" id="KW-1003">Cell membrane</keyword>
<feature type="transmembrane region" description="Helical" evidence="7">
    <location>
        <begin position="114"/>
        <end position="136"/>
    </location>
</feature>
<feature type="transmembrane region" description="Helical" evidence="7">
    <location>
        <begin position="54"/>
        <end position="73"/>
    </location>
</feature>
<comment type="caution">
    <text evidence="8">The sequence shown here is derived from an EMBL/GenBank/DDBJ whole genome shotgun (WGS) entry which is preliminary data.</text>
</comment>
<sequence length="473" mass="52035">MDKTLNRFIADYLWSEKISDMPLWKRYLVHVARYAYVVLDDLAKGELTLRAMSLVYTTLLSLVPMLAVSFSVLKAFGMHNKQLEPIMLQFLAPMGEQGIEITAKIIGFIDNVKIGVLGTFGIALLFYTAISLIQKIETTFNYIWRLEEARSLGRRFADYGSVMLIGPLLVFSAIGLSASVLSGSVVKSASEHLPFVEVLISSLTAAAPYLMIIAAFTFFYMFIPNTRVTFRAGMIAGVVSGVLFQSLGWGFGSVVVSASDSGTYAIYSGFAIMILFMMWMYISWLILLVGSSVAFYVQHPEYVVPTRRSGDMNIDQQEELALQVMAVLGRRYYEGRRPMTAGEYVIRLRVQIQGVMRVIKSLTHAGLITPNGDDPPRYLPNAPLETVSLKQVVDAVRSEGGRLRVGFKVPRRKVPGVAEVSAHIDKVMADALGHITVKDLALSEDGSVSELLTGSNRPPVGEAGKAESAKTAE</sequence>
<feature type="transmembrane region" description="Helical" evidence="7">
    <location>
        <begin position="235"/>
        <end position="258"/>
    </location>
</feature>
<gene>
    <name evidence="8" type="ORF">HCU74_16960</name>
</gene>
<evidence type="ECO:0000256" key="4">
    <source>
        <dbReference type="ARBA" id="ARBA00022989"/>
    </source>
</evidence>
<feature type="transmembrane region" description="Helical" evidence="7">
    <location>
        <begin position="156"/>
        <end position="178"/>
    </location>
</feature>
<dbReference type="RefSeq" id="WP_168451597.1">
    <property type="nucleotide sequence ID" value="NZ_JAAWWK010000006.1"/>
</dbReference>
<name>A0ABX1GIV3_9GAMM</name>
<dbReference type="Gene3D" id="1.10.10.10">
    <property type="entry name" value="Winged helix-like DNA-binding domain superfamily/Winged helix DNA-binding domain"/>
    <property type="match status" value="1"/>
</dbReference>
<proteinExistence type="predicted"/>
<dbReference type="PANTHER" id="PTHR30213">
    <property type="entry name" value="INNER MEMBRANE PROTEIN YHJD"/>
    <property type="match status" value="1"/>
</dbReference>
<dbReference type="Pfam" id="PF03631">
    <property type="entry name" value="Virul_fac_BrkB"/>
    <property type="match status" value="1"/>
</dbReference>
<keyword evidence="5 7" id="KW-0472">Membrane</keyword>
<evidence type="ECO:0000256" key="1">
    <source>
        <dbReference type="ARBA" id="ARBA00004651"/>
    </source>
</evidence>
<feature type="compositionally biased region" description="Basic and acidic residues" evidence="6">
    <location>
        <begin position="464"/>
        <end position="473"/>
    </location>
</feature>
<feature type="transmembrane region" description="Helical" evidence="7">
    <location>
        <begin position="198"/>
        <end position="223"/>
    </location>
</feature>
<feature type="transmembrane region" description="Helical" evidence="7">
    <location>
        <begin position="264"/>
        <end position="297"/>
    </location>
</feature>
<reference evidence="8 9" key="1">
    <citation type="submission" date="2020-04" db="EMBL/GenBank/DDBJ databases">
        <authorList>
            <person name="Yoon J."/>
        </authorList>
    </citation>
    <scope>NUCLEOTIDE SEQUENCE [LARGE SCALE GENOMIC DNA]</scope>
    <source>
        <strain evidence="8 9">KMU-166</strain>
    </source>
</reference>
<evidence type="ECO:0000313" key="8">
    <source>
        <dbReference type="EMBL" id="NKI19101.1"/>
    </source>
</evidence>
<evidence type="ECO:0000256" key="5">
    <source>
        <dbReference type="ARBA" id="ARBA00023136"/>
    </source>
</evidence>
<evidence type="ECO:0000256" key="2">
    <source>
        <dbReference type="ARBA" id="ARBA00022475"/>
    </source>
</evidence>
<dbReference type="InterPro" id="IPR036388">
    <property type="entry name" value="WH-like_DNA-bd_sf"/>
</dbReference>
<keyword evidence="9" id="KW-1185">Reference proteome</keyword>
<comment type="subcellular location">
    <subcellularLocation>
        <location evidence="1">Cell membrane</location>
        <topology evidence="1">Multi-pass membrane protein</topology>
    </subcellularLocation>
</comment>
<accession>A0ABX1GIV3</accession>
<evidence type="ECO:0000256" key="3">
    <source>
        <dbReference type="ARBA" id="ARBA00022692"/>
    </source>
</evidence>
<organism evidence="8 9">
    <name type="scientific">Spongiibacter thalassae</name>
    <dbReference type="NCBI Taxonomy" id="2721624"/>
    <lineage>
        <taxon>Bacteria</taxon>
        <taxon>Pseudomonadati</taxon>
        <taxon>Pseudomonadota</taxon>
        <taxon>Gammaproteobacteria</taxon>
        <taxon>Cellvibrionales</taxon>
        <taxon>Spongiibacteraceae</taxon>
        <taxon>Spongiibacter</taxon>
    </lineage>
</organism>
<evidence type="ECO:0000256" key="7">
    <source>
        <dbReference type="SAM" id="Phobius"/>
    </source>
</evidence>
<keyword evidence="3 7" id="KW-0812">Transmembrane</keyword>
<protein>
    <submittedName>
        <fullName evidence="8">YihY family inner membrane protein</fullName>
    </submittedName>
</protein>
<evidence type="ECO:0000313" key="9">
    <source>
        <dbReference type="Proteomes" id="UP000765845"/>
    </source>
</evidence>
<evidence type="ECO:0000256" key="6">
    <source>
        <dbReference type="SAM" id="MobiDB-lite"/>
    </source>
</evidence>
<dbReference type="PANTHER" id="PTHR30213:SF0">
    <property type="entry name" value="UPF0761 MEMBRANE PROTEIN YIHY"/>
    <property type="match status" value="1"/>
</dbReference>
<dbReference type="NCBIfam" id="TIGR00765">
    <property type="entry name" value="yihY_not_rbn"/>
    <property type="match status" value="1"/>
</dbReference>
<dbReference type="Proteomes" id="UP000765845">
    <property type="component" value="Unassembled WGS sequence"/>
</dbReference>